<dbReference type="Pfam" id="PF07691">
    <property type="entry name" value="PA14"/>
    <property type="match status" value="1"/>
</dbReference>
<organism evidence="2 3">
    <name type="scientific">Bacillus cereus</name>
    <dbReference type="NCBI Taxonomy" id="1396"/>
    <lineage>
        <taxon>Bacteria</taxon>
        <taxon>Bacillati</taxon>
        <taxon>Bacillota</taxon>
        <taxon>Bacilli</taxon>
        <taxon>Bacillales</taxon>
        <taxon>Bacillaceae</taxon>
        <taxon>Bacillus</taxon>
        <taxon>Bacillus cereus group</taxon>
    </lineage>
</organism>
<protein>
    <recommendedName>
        <fullName evidence="1">PA14 domain-containing protein</fullName>
    </recommendedName>
</protein>
<dbReference type="PRINTS" id="PR01391">
    <property type="entry name" value="BINARYTOXINB"/>
</dbReference>
<accession>A0A2A9A232</accession>
<dbReference type="InterPro" id="IPR011658">
    <property type="entry name" value="PA14_dom"/>
</dbReference>
<feature type="domain" description="PA14" evidence="1">
    <location>
        <begin position="5"/>
        <end position="112"/>
    </location>
</feature>
<dbReference type="AlphaFoldDB" id="A0A2A9A232"/>
<dbReference type="Gene3D" id="3.90.182.10">
    <property type="entry name" value="Toxin - Anthrax Protective Antigen,domain 1"/>
    <property type="match status" value="1"/>
</dbReference>
<evidence type="ECO:0000313" key="2">
    <source>
        <dbReference type="EMBL" id="PFE15282.1"/>
    </source>
</evidence>
<dbReference type="InterPro" id="IPR003896">
    <property type="entry name" value="Bacterial_exotoxin_B"/>
</dbReference>
<dbReference type="GO" id="GO:0005576">
    <property type="term" value="C:extracellular region"/>
    <property type="evidence" value="ECO:0007669"/>
    <property type="project" value="InterPro"/>
</dbReference>
<dbReference type="SUPFAM" id="SSF56988">
    <property type="entry name" value="Anthrax protective antigen"/>
    <property type="match status" value="1"/>
</dbReference>
<reference evidence="2 3" key="1">
    <citation type="submission" date="2017-09" db="EMBL/GenBank/DDBJ databases">
        <title>Large-scale bioinformatics analysis of Bacillus genomes uncovers conserved roles of natural products in bacterial physiology.</title>
        <authorList>
            <consortium name="Agbiome Team Llc"/>
            <person name="Bleich R.M."/>
            <person name="Grubbs K.J."/>
            <person name="Santa Maria K.C."/>
            <person name="Allen S.E."/>
            <person name="Farag S."/>
            <person name="Shank E.A."/>
            <person name="Bowers A."/>
        </authorList>
    </citation>
    <scope>NUCLEOTIDE SEQUENCE [LARGE SCALE GENOMIC DNA]</scope>
    <source>
        <strain evidence="2 3">AFS022681</strain>
    </source>
</reference>
<proteinExistence type="predicted"/>
<gene>
    <name evidence="2" type="ORF">CN307_13075</name>
</gene>
<comment type="caution">
    <text evidence="2">The sequence shown here is derived from an EMBL/GenBank/DDBJ whole genome shotgun (WGS) entry which is preliminary data.</text>
</comment>
<dbReference type="RefSeq" id="WP_098342662.1">
    <property type="nucleotide sequence ID" value="NZ_NTRR01000017.1"/>
</dbReference>
<dbReference type="InterPro" id="IPR037524">
    <property type="entry name" value="PA14/GLEYA"/>
</dbReference>
<evidence type="ECO:0000313" key="3">
    <source>
        <dbReference type="Proteomes" id="UP000220032"/>
    </source>
</evidence>
<name>A0A2A9A232_BACCE</name>
<dbReference type="Proteomes" id="UP000220032">
    <property type="component" value="Unassembled WGS sequence"/>
</dbReference>
<evidence type="ECO:0000259" key="1">
    <source>
        <dbReference type="PROSITE" id="PS51820"/>
    </source>
</evidence>
<dbReference type="PROSITE" id="PS51820">
    <property type="entry name" value="PA14"/>
    <property type="match status" value="1"/>
</dbReference>
<sequence>MAEQKPAVGFIGYYFTDNAFKDLAFIQVGEKNKLMDQKNVKTDGQQVISVKWVGNLKPSQAGEYTLATSSDERVILKVNGETVINQAGMEKSIQLEKDKLYEITIEYQDTEQ</sequence>
<dbReference type="EMBL" id="NTRR01000017">
    <property type="protein sequence ID" value="PFE15282.1"/>
    <property type="molecule type" value="Genomic_DNA"/>
</dbReference>